<evidence type="ECO:0000256" key="2">
    <source>
        <dbReference type="ARBA" id="ARBA00022598"/>
    </source>
</evidence>
<keyword evidence="2 5" id="KW-0436">Ligase</keyword>
<dbReference type="STRING" id="405436.SAMN05444365_11239"/>
<dbReference type="GO" id="GO:0003910">
    <property type="term" value="F:DNA ligase (ATP) activity"/>
    <property type="evidence" value="ECO:0007669"/>
    <property type="project" value="UniProtKB-EC"/>
</dbReference>
<evidence type="ECO:0000313" key="5">
    <source>
        <dbReference type="EMBL" id="SDZ38210.1"/>
    </source>
</evidence>
<evidence type="ECO:0000259" key="4">
    <source>
        <dbReference type="PROSITE" id="PS50160"/>
    </source>
</evidence>
<keyword evidence="6" id="KW-1185">Reference proteome</keyword>
<dbReference type="InterPro" id="IPR050191">
    <property type="entry name" value="ATP-dep_DNA_ligase"/>
</dbReference>
<dbReference type="Gene3D" id="3.30.470.30">
    <property type="entry name" value="DNA ligase/mRNA capping enzyme"/>
    <property type="match status" value="1"/>
</dbReference>
<accession>A0A1H3SKJ1</accession>
<comment type="similarity">
    <text evidence="1">Belongs to the ATP-dependent DNA ligase family.</text>
</comment>
<name>A0A1H3SKJ1_9ACTN</name>
<evidence type="ECO:0000313" key="6">
    <source>
        <dbReference type="Proteomes" id="UP000242415"/>
    </source>
</evidence>
<proteinExistence type="inferred from homology"/>
<dbReference type="InterPro" id="IPR044119">
    <property type="entry name" value="Adenylation_LigC-like"/>
</dbReference>
<evidence type="ECO:0000256" key="3">
    <source>
        <dbReference type="ARBA" id="ARBA00034003"/>
    </source>
</evidence>
<dbReference type="Proteomes" id="UP000242415">
    <property type="component" value="Unassembled WGS sequence"/>
</dbReference>
<dbReference type="EMBL" id="FNPH01000012">
    <property type="protein sequence ID" value="SDZ38210.1"/>
    <property type="molecule type" value="Genomic_DNA"/>
</dbReference>
<dbReference type="GO" id="GO:0005524">
    <property type="term" value="F:ATP binding"/>
    <property type="evidence" value="ECO:0007669"/>
    <property type="project" value="InterPro"/>
</dbReference>
<dbReference type="SUPFAM" id="SSF56091">
    <property type="entry name" value="DNA ligase/mRNA capping enzyme, catalytic domain"/>
    <property type="match status" value="1"/>
</dbReference>
<dbReference type="CDD" id="cd07905">
    <property type="entry name" value="Adenylation_DNA_ligase_LigC"/>
    <property type="match status" value="1"/>
</dbReference>
<dbReference type="InterPro" id="IPR012310">
    <property type="entry name" value="DNA_ligase_ATP-dep_cent"/>
</dbReference>
<evidence type="ECO:0000256" key="1">
    <source>
        <dbReference type="ARBA" id="ARBA00007572"/>
    </source>
</evidence>
<feature type="domain" description="ATP-dependent DNA ligase family profile" evidence="4">
    <location>
        <begin position="121"/>
        <end position="252"/>
    </location>
</feature>
<dbReference type="PANTHER" id="PTHR45674">
    <property type="entry name" value="DNA LIGASE 1/3 FAMILY MEMBER"/>
    <property type="match status" value="1"/>
</dbReference>
<dbReference type="GO" id="GO:0006281">
    <property type="term" value="P:DNA repair"/>
    <property type="evidence" value="ECO:0007669"/>
    <property type="project" value="InterPro"/>
</dbReference>
<sequence length="336" mass="36840">MIGSPMLRPPIEPMLARAVNALPQPAACSGGCVLEPKFDGFRAVVFREPEQVYVQSRAGRPLHGYFPDIVSVVRAALPAGVVLDGELIIWAGDRTDFGQLQRRLGAGATVGRLARQQPAHLVVFDLLQRADGTTLLARPLRERRAALTELLADAPPELVLCPQTTDRDEATEWLGGWHAAGVEGVVAKGATSRYLPGRRGWLKFRHRSTTEAIIGGVTGPLAQPETLLLGRYDAAGRLRYAGRSHPLGAGQRRDLAPLLERMGPPPADHPWPQPLPAAWSGQLPRPEPLPYHPVTPTLVAEISVDTAFEQHRWRHRVHHLRVRLDLGAHEVPRLPE</sequence>
<organism evidence="5 6">
    <name type="scientific">Micromonospora pattaloongensis</name>
    <dbReference type="NCBI Taxonomy" id="405436"/>
    <lineage>
        <taxon>Bacteria</taxon>
        <taxon>Bacillati</taxon>
        <taxon>Actinomycetota</taxon>
        <taxon>Actinomycetes</taxon>
        <taxon>Micromonosporales</taxon>
        <taxon>Micromonosporaceae</taxon>
        <taxon>Micromonospora</taxon>
    </lineage>
</organism>
<dbReference type="Pfam" id="PF01068">
    <property type="entry name" value="DNA_ligase_A_M"/>
    <property type="match status" value="1"/>
</dbReference>
<protein>
    <submittedName>
        <fullName evidence="5">ATP dependent DNA ligase domain-containing protein</fullName>
    </submittedName>
</protein>
<reference evidence="6" key="1">
    <citation type="submission" date="2016-10" db="EMBL/GenBank/DDBJ databases">
        <authorList>
            <person name="Varghese N."/>
            <person name="Submissions S."/>
        </authorList>
    </citation>
    <scope>NUCLEOTIDE SEQUENCE [LARGE SCALE GENOMIC DNA]</scope>
    <source>
        <strain evidence="6">DSM 45245</strain>
    </source>
</reference>
<dbReference type="Gene3D" id="2.40.50.140">
    <property type="entry name" value="Nucleic acid-binding proteins"/>
    <property type="match status" value="1"/>
</dbReference>
<dbReference type="GO" id="GO:0006310">
    <property type="term" value="P:DNA recombination"/>
    <property type="evidence" value="ECO:0007669"/>
    <property type="project" value="InterPro"/>
</dbReference>
<dbReference type="InterPro" id="IPR012340">
    <property type="entry name" value="NA-bd_OB-fold"/>
</dbReference>
<dbReference type="PROSITE" id="PS50160">
    <property type="entry name" value="DNA_LIGASE_A3"/>
    <property type="match status" value="1"/>
</dbReference>
<dbReference type="PANTHER" id="PTHR45674:SF4">
    <property type="entry name" value="DNA LIGASE 1"/>
    <property type="match status" value="1"/>
</dbReference>
<gene>
    <name evidence="5" type="ORF">SAMN05444365_11239</name>
</gene>
<dbReference type="AlphaFoldDB" id="A0A1H3SKJ1"/>
<comment type="catalytic activity">
    <reaction evidence="3">
        <text>ATP + (deoxyribonucleotide)n-3'-hydroxyl + 5'-phospho-(deoxyribonucleotide)m = (deoxyribonucleotide)n+m + AMP + diphosphate.</text>
        <dbReference type="EC" id="6.5.1.1"/>
    </reaction>
</comment>